<dbReference type="AlphaFoldDB" id="A0A2T1A765"/>
<dbReference type="PANTHER" id="PTHR32332">
    <property type="entry name" value="2-NITROPROPANE DIOXYGENASE"/>
    <property type="match status" value="1"/>
</dbReference>
<dbReference type="InterPro" id="IPR013785">
    <property type="entry name" value="Aldolase_TIM"/>
</dbReference>
<dbReference type="PANTHER" id="PTHR32332:SF20">
    <property type="entry name" value="2-NITROPROPANE DIOXYGENASE-LIKE PROTEIN"/>
    <property type="match status" value="1"/>
</dbReference>
<dbReference type="InterPro" id="IPR004136">
    <property type="entry name" value="NMO"/>
</dbReference>
<evidence type="ECO:0000313" key="6">
    <source>
        <dbReference type="Proteomes" id="UP000237752"/>
    </source>
</evidence>
<protein>
    <submittedName>
        <fullName evidence="5">Nitronate monooxygenase/enoyl-[acyl-carrier protein] reductase II</fullName>
    </submittedName>
</protein>
<proteinExistence type="predicted"/>
<organism evidence="5 6">
    <name type="scientific">Antricoccus suffuscus</name>
    <dbReference type="NCBI Taxonomy" id="1629062"/>
    <lineage>
        <taxon>Bacteria</taxon>
        <taxon>Bacillati</taxon>
        <taxon>Actinomycetota</taxon>
        <taxon>Actinomycetes</taxon>
        <taxon>Geodermatophilales</taxon>
        <taxon>Antricoccaceae</taxon>
        <taxon>Antricoccus</taxon>
    </lineage>
</organism>
<keyword evidence="1" id="KW-0285">Flavoprotein</keyword>
<dbReference type="CDD" id="cd04730">
    <property type="entry name" value="NPD_like"/>
    <property type="match status" value="1"/>
</dbReference>
<dbReference type="Gene3D" id="3.20.20.70">
    <property type="entry name" value="Aldolase class I"/>
    <property type="match status" value="1"/>
</dbReference>
<keyword evidence="2" id="KW-0288">FMN</keyword>
<dbReference type="Pfam" id="PF03060">
    <property type="entry name" value="NMO"/>
    <property type="match status" value="2"/>
</dbReference>
<dbReference type="SUPFAM" id="SSF51412">
    <property type="entry name" value="Inosine monophosphate dehydrogenase (IMPDH)"/>
    <property type="match status" value="1"/>
</dbReference>
<keyword evidence="3" id="KW-0560">Oxidoreductase</keyword>
<dbReference type="EMBL" id="PVUE01000001">
    <property type="protein sequence ID" value="PRZ44317.1"/>
    <property type="molecule type" value="Genomic_DNA"/>
</dbReference>
<evidence type="ECO:0000256" key="2">
    <source>
        <dbReference type="ARBA" id="ARBA00022643"/>
    </source>
</evidence>
<name>A0A2T1A765_9ACTN</name>
<dbReference type="GO" id="GO:0018580">
    <property type="term" value="F:nitronate monooxygenase activity"/>
    <property type="evidence" value="ECO:0007669"/>
    <property type="project" value="InterPro"/>
</dbReference>
<evidence type="ECO:0000256" key="1">
    <source>
        <dbReference type="ARBA" id="ARBA00022630"/>
    </source>
</evidence>
<accession>A0A2T1A765</accession>
<keyword evidence="5" id="KW-0503">Monooxygenase</keyword>
<evidence type="ECO:0000256" key="4">
    <source>
        <dbReference type="SAM" id="MobiDB-lite"/>
    </source>
</evidence>
<evidence type="ECO:0000256" key="3">
    <source>
        <dbReference type="ARBA" id="ARBA00023002"/>
    </source>
</evidence>
<gene>
    <name evidence="5" type="ORF">CLV47_101443</name>
</gene>
<reference evidence="5 6" key="1">
    <citation type="submission" date="2018-03" db="EMBL/GenBank/DDBJ databases">
        <title>Genomic Encyclopedia of Archaeal and Bacterial Type Strains, Phase II (KMG-II): from individual species to whole genera.</title>
        <authorList>
            <person name="Goeker M."/>
        </authorList>
    </citation>
    <scope>NUCLEOTIDE SEQUENCE [LARGE SCALE GENOMIC DNA]</scope>
    <source>
        <strain evidence="5 6">DSM 100065</strain>
    </source>
</reference>
<dbReference type="RefSeq" id="WP_170110926.1">
    <property type="nucleotide sequence ID" value="NZ_PVUE01000001.1"/>
</dbReference>
<feature type="region of interest" description="Disordered" evidence="4">
    <location>
        <begin position="249"/>
        <end position="268"/>
    </location>
</feature>
<sequence length="333" mass="34189">MFTTPLSDQLGIRVPIWNAGMGGGLAGVELACAVSGAGGLGVLGMGGLPTAATREFIQQLKARTDAPYGVNLIMPLLDEGQVECCIDEEVPVLILFWGDAGPYVEKAHAAGTKVVVQVGSVEAAKDAAAAGVDAVMVQGVEAGGHNGSETGLAVIVPATVSAIAPIPVIAAGGIADGRGIAAMIDMGAQGVSLGTRFLCSDESRAAAGYKERIVSAMPDQTLHTKLFDGGWPNAAHRVLRNNVVQTWEDAGSPASGQRPGEGDNVGRMPVAGQDVELTRYGIFMPMDGFEGDLEDQVLYCGQSCGLIDDIKPAAEIMRSLSEEADAILSGRSA</sequence>
<dbReference type="Proteomes" id="UP000237752">
    <property type="component" value="Unassembled WGS sequence"/>
</dbReference>
<comment type="caution">
    <text evidence="5">The sequence shown here is derived from an EMBL/GenBank/DDBJ whole genome shotgun (WGS) entry which is preliminary data.</text>
</comment>
<evidence type="ECO:0000313" key="5">
    <source>
        <dbReference type="EMBL" id="PRZ44317.1"/>
    </source>
</evidence>
<keyword evidence="6" id="KW-1185">Reference proteome</keyword>